<reference evidence="2" key="1">
    <citation type="submission" date="2022-08" db="EMBL/GenBank/DDBJ databases">
        <title>Genome sequencing of akame (Lates japonicus).</title>
        <authorList>
            <person name="Hashiguchi Y."/>
            <person name="Takahashi H."/>
        </authorList>
    </citation>
    <scope>NUCLEOTIDE SEQUENCE</scope>
    <source>
        <strain evidence="2">Kochi</strain>
    </source>
</reference>
<evidence type="ECO:0000313" key="3">
    <source>
        <dbReference type="Proteomes" id="UP001279410"/>
    </source>
</evidence>
<organism evidence="2 3">
    <name type="scientific">Lates japonicus</name>
    <name type="common">Japanese lates</name>
    <dbReference type="NCBI Taxonomy" id="270547"/>
    <lineage>
        <taxon>Eukaryota</taxon>
        <taxon>Metazoa</taxon>
        <taxon>Chordata</taxon>
        <taxon>Craniata</taxon>
        <taxon>Vertebrata</taxon>
        <taxon>Euteleostomi</taxon>
        <taxon>Actinopterygii</taxon>
        <taxon>Neopterygii</taxon>
        <taxon>Teleostei</taxon>
        <taxon>Neoteleostei</taxon>
        <taxon>Acanthomorphata</taxon>
        <taxon>Carangaria</taxon>
        <taxon>Carangaria incertae sedis</taxon>
        <taxon>Centropomidae</taxon>
        <taxon>Lates</taxon>
    </lineage>
</organism>
<evidence type="ECO:0000256" key="1">
    <source>
        <dbReference type="SAM" id="MobiDB-lite"/>
    </source>
</evidence>
<name>A0AAD3R5G1_LATJO</name>
<keyword evidence="3" id="KW-1185">Reference proteome</keyword>
<evidence type="ECO:0000313" key="2">
    <source>
        <dbReference type="EMBL" id="GLD55620.1"/>
    </source>
</evidence>
<gene>
    <name evidence="2" type="ORF">AKAME5_002858200</name>
</gene>
<dbReference type="Proteomes" id="UP001279410">
    <property type="component" value="Unassembled WGS sequence"/>
</dbReference>
<proteinExistence type="predicted"/>
<dbReference type="AlphaFoldDB" id="A0AAD3R5G1"/>
<accession>A0AAD3R5G1</accession>
<protein>
    <submittedName>
        <fullName evidence="2">Protein NLRC3-like isoform X1</fullName>
    </submittedName>
</protein>
<sequence length="195" mass="21573">REEALKQKKELSLELANLCDELVMGSMASKAHAKPRKAPPSSPQEEEVTDTRESELIRLHHSDPYIPESIRLFLPDGETAFNECDRGFSAICQLIFMEGSLTRSAIASSSLHQPHARTTELLYLFSSTVPLIVHRHHGQQVRRTPSVQYTAAVLRAEGGGPGVRGGGFPFLCASPGFLVPLHYRVHVCVRHVRLG</sequence>
<dbReference type="EMBL" id="BRZM01004218">
    <property type="protein sequence ID" value="GLD55620.1"/>
    <property type="molecule type" value="Genomic_DNA"/>
</dbReference>
<comment type="caution">
    <text evidence="2">The sequence shown here is derived from an EMBL/GenBank/DDBJ whole genome shotgun (WGS) entry which is preliminary data.</text>
</comment>
<feature type="region of interest" description="Disordered" evidence="1">
    <location>
        <begin position="29"/>
        <end position="50"/>
    </location>
</feature>
<feature type="non-terminal residue" evidence="2">
    <location>
        <position position="1"/>
    </location>
</feature>